<feature type="region of interest" description="Disordered" evidence="1">
    <location>
        <begin position="21"/>
        <end position="48"/>
    </location>
</feature>
<accession>A0A517ZCW4</accession>
<gene>
    <name evidence="2" type="ORF">Mal4_46920</name>
</gene>
<evidence type="ECO:0000256" key="1">
    <source>
        <dbReference type="SAM" id="MobiDB-lite"/>
    </source>
</evidence>
<dbReference type="EMBL" id="CP036275">
    <property type="protein sequence ID" value="QDU40336.1"/>
    <property type="molecule type" value="Genomic_DNA"/>
</dbReference>
<sequence length="188" mass="20053">MRSVRQRLPEARDVDRCVRRTLIRRDAPDGPGGRHAGPHDRIHPAGPFQVNGLQEPALLSWTTHSPGKTVPGAPLAPLVPTPGTHLTPGLRPLQGAHLHPPRRRTVMTTPWFPLLVHALAVRAGPDVERETAHRSRPAGFRSVVVLSSLETHLSKIGAAPSAGGDVDGADRRGSVMIATGVSPCRTCG</sequence>
<reference evidence="2 3" key="1">
    <citation type="submission" date="2019-02" db="EMBL/GenBank/DDBJ databases">
        <title>Deep-cultivation of Planctomycetes and their phenomic and genomic characterization uncovers novel biology.</title>
        <authorList>
            <person name="Wiegand S."/>
            <person name="Jogler M."/>
            <person name="Boedeker C."/>
            <person name="Pinto D."/>
            <person name="Vollmers J."/>
            <person name="Rivas-Marin E."/>
            <person name="Kohn T."/>
            <person name="Peeters S.H."/>
            <person name="Heuer A."/>
            <person name="Rast P."/>
            <person name="Oberbeckmann S."/>
            <person name="Bunk B."/>
            <person name="Jeske O."/>
            <person name="Meyerdierks A."/>
            <person name="Storesund J.E."/>
            <person name="Kallscheuer N."/>
            <person name="Luecker S."/>
            <person name="Lage O.M."/>
            <person name="Pohl T."/>
            <person name="Merkel B.J."/>
            <person name="Hornburger P."/>
            <person name="Mueller R.-W."/>
            <person name="Bruemmer F."/>
            <person name="Labrenz M."/>
            <person name="Spormann A.M."/>
            <person name="Op den Camp H."/>
            <person name="Overmann J."/>
            <person name="Amann R."/>
            <person name="Jetten M.S.M."/>
            <person name="Mascher T."/>
            <person name="Medema M.H."/>
            <person name="Devos D.P."/>
            <person name="Kaster A.-K."/>
            <person name="Ovreas L."/>
            <person name="Rohde M."/>
            <person name="Galperin M.Y."/>
            <person name="Jogler C."/>
        </authorList>
    </citation>
    <scope>NUCLEOTIDE SEQUENCE [LARGE SCALE GENOMIC DNA]</scope>
    <source>
        <strain evidence="2 3">Mal4</strain>
    </source>
</reference>
<protein>
    <submittedName>
        <fullName evidence="2">Uncharacterized protein</fullName>
    </submittedName>
</protein>
<dbReference type="AlphaFoldDB" id="A0A517ZCW4"/>
<dbReference type="Proteomes" id="UP000320496">
    <property type="component" value="Chromosome"/>
</dbReference>
<keyword evidence="3" id="KW-1185">Reference proteome</keyword>
<evidence type="ECO:0000313" key="2">
    <source>
        <dbReference type="EMBL" id="QDU40336.1"/>
    </source>
</evidence>
<evidence type="ECO:0000313" key="3">
    <source>
        <dbReference type="Proteomes" id="UP000320496"/>
    </source>
</evidence>
<name>A0A517ZCW4_9PLAN</name>
<dbReference type="KEGG" id="mri:Mal4_46920"/>
<organism evidence="2 3">
    <name type="scientific">Maioricimonas rarisocia</name>
    <dbReference type="NCBI Taxonomy" id="2528026"/>
    <lineage>
        <taxon>Bacteria</taxon>
        <taxon>Pseudomonadati</taxon>
        <taxon>Planctomycetota</taxon>
        <taxon>Planctomycetia</taxon>
        <taxon>Planctomycetales</taxon>
        <taxon>Planctomycetaceae</taxon>
        <taxon>Maioricimonas</taxon>
    </lineage>
</organism>
<proteinExistence type="predicted"/>